<reference evidence="1 2" key="1">
    <citation type="submission" date="2021-06" db="EMBL/GenBank/DDBJ databases">
        <title>Caerostris extrusa draft genome.</title>
        <authorList>
            <person name="Kono N."/>
            <person name="Arakawa K."/>
        </authorList>
    </citation>
    <scope>NUCLEOTIDE SEQUENCE [LARGE SCALE GENOMIC DNA]</scope>
</reference>
<accession>A0AAV4PAZ0</accession>
<dbReference type="Proteomes" id="UP001054945">
    <property type="component" value="Unassembled WGS sequence"/>
</dbReference>
<evidence type="ECO:0000313" key="1">
    <source>
        <dbReference type="EMBL" id="GIX93140.1"/>
    </source>
</evidence>
<protein>
    <submittedName>
        <fullName evidence="1">Uncharacterized protein</fullName>
    </submittedName>
</protein>
<comment type="caution">
    <text evidence="1">The sequence shown here is derived from an EMBL/GenBank/DDBJ whole genome shotgun (WGS) entry which is preliminary data.</text>
</comment>
<dbReference type="AlphaFoldDB" id="A0AAV4PAZ0"/>
<dbReference type="EMBL" id="BPLR01004201">
    <property type="protein sequence ID" value="GIX93140.1"/>
    <property type="molecule type" value="Genomic_DNA"/>
</dbReference>
<organism evidence="1 2">
    <name type="scientific">Caerostris extrusa</name>
    <name type="common">Bark spider</name>
    <name type="synonym">Caerostris bankana</name>
    <dbReference type="NCBI Taxonomy" id="172846"/>
    <lineage>
        <taxon>Eukaryota</taxon>
        <taxon>Metazoa</taxon>
        <taxon>Ecdysozoa</taxon>
        <taxon>Arthropoda</taxon>
        <taxon>Chelicerata</taxon>
        <taxon>Arachnida</taxon>
        <taxon>Araneae</taxon>
        <taxon>Araneomorphae</taxon>
        <taxon>Entelegynae</taxon>
        <taxon>Araneoidea</taxon>
        <taxon>Araneidae</taxon>
        <taxon>Caerostris</taxon>
    </lineage>
</organism>
<keyword evidence="2" id="KW-1185">Reference proteome</keyword>
<sequence>MHSIFLATYSSAHHRNEFHLVREGRSTNKRSRSRPSFYLYQHFHLRLSIPFPRVHGVVPLFITIKDIKGRGLSGGWSTGTVGSFGGGGASKSGKWEINFDFLFPFLSGDLGIESRGRGWKLYIEM</sequence>
<name>A0AAV4PAZ0_CAEEX</name>
<gene>
    <name evidence="1" type="ORF">CEXT_264121</name>
</gene>
<proteinExistence type="predicted"/>
<evidence type="ECO:0000313" key="2">
    <source>
        <dbReference type="Proteomes" id="UP001054945"/>
    </source>
</evidence>